<protein>
    <recommendedName>
        <fullName evidence="4">Lipoprotein</fullName>
    </recommendedName>
</protein>
<comment type="caution">
    <text evidence="2">The sequence shown here is derived from an EMBL/GenBank/DDBJ whole genome shotgun (WGS) entry which is preliminary data.</text>
</comment>
<reference evidence="2 3" key="1">
    <citation type="submission" date="2020-07" db="EMBL/GenBank/DDBJ databases">
        <title>Bacterium isolated from marien macroalgae.</title>
        <authorList>
            <person name="Zhu K."/>
            <person name="Lu D."/>
            <person name="Du Z."/>
        </authorList>
    </citation>
    <scope>NUCLEOTIDE SEQUENCE [LARGE SCALE GENOMIC DNA]</scope>
    <source>
        <strain evidence="2 3">3-1745</strain>
    </source>
</reference>
<accession>A0A7W1WZ59</accession>
<dbReference type="AlphaFoldDB" id="A0A7W1WZ59"/>
<dbReference type="EMBL" id="JACEMT010000050">
    <property type="protein sequence ID" value="MBA4502823.1"/>
    <property type="molecule type" value="Genomic_DNA"/>
</dbReference>
<proteinExistence type="predicted"/>
<evidence type="ECO:0000256" key="1">
    <source>
        <dbReference type="SAM" id="SignalP"/>
    </source>
</evidence>
<feature type="signal peptide" evidence="1">
    <location>
        <begin position="1"/>
        <end position="21"/>
    </location>
</feature>
<name>A0A7W1WZ59_9GAMM</name>
<dbReference type="PROSITE" id="PS51257">
    <property type="entry name" value="PROKAR_LIPOPROTEIN"/>
    <property type="match status" value="1"/>
</dbReference>
<organism evidence="2 3">
    <name type="scientific">Marinobacterium marinum</name>
    <dbReference type="NCBI Taxonomy" id="2756129"/>
    <lineage>
        <taxon>Bacteria</taxon>
        <taxon>Pseudomonadati</taxon>
        <taxon>Pseudomonadota</taxon>
        <taxon>Gammaproteobacteria</taxon>
        <taxon>Oceanospirillales</taxon>
        <taxon>Oceanospirillaceae</taxon>
        <taxon>Marinobacterium</taxon>
    </lineage>
</organism>
<sequence length="131" mass="14781">MKRLGLLAAMLALGGCVNLSGALKEAPGVNEFYTLDTRYYLFCQGESARCQDLTAIVSVRSQLKPIEQIYGRSVQGPNYPTDLARMILTPPDNSYISTAVDSENRYFRVPVNRHTRTVWETLDKAYHSIYQ</sequence>
<gene>
    <name evidence="2" type="ORF">H1S06_10665</name>
</gene>
<dbReference type="Proteomes" id="UP000538931">
    <property type="component" value="Unassembled WGS sequence"/>
</dbReference>
<dbReference type="RefSeq" id="WP_181739978.1">
    <property type="nucleotide sequence ID" value="NZ_JACEMT010000050.1"/>
</dbReference>
<feature type="chain" id="PRO_5030740905" description="Lipoprotein" evidence="1">
    <location>
        <begin position="22"/>
        <end position="131"/>
    </location>
</feature>
<evidence type="ECO:0008006" key="4">
    <source>
        <dbReference type="Google" id="ProtNLM"/>
    </source>
</evidence>
<evidence type="ECO:0000313" key="2">
    <source>
        <dbReference type="EMBL" id="MBA4502823.1"/>
    </source>
</evidence>
<evidence type="ECO:0000313" key="3">
    <source>
        <dbReference type="Proteomes" id="UP000538931"/>
    </source>
</evidence>
<keyword evidence="3" id="KW-1185">Reference proteome</keyword>
<keyword evidence="1" id="KW-0732">Signal</keyword>